<sequence length="60" mass="7067">MRYFTNVHDLGDLKSALAEAFEIKKDRYKYETLGKHKTCLLIFFNNSLRTRLSTQKAARN</sequence>
<comment type="caution">
    <text evidence="3">The sequence shown here is derived from an EMBL/GenBank/DDBJ whole genome shotgun (WGS) entry which is preliminary data.</text>
</comment>
<name>A0AAW4WXP0_9FIRM</name>
<dbReference type="GO" id="GO:0016743">
    <property type="term" value="F:carboxyl- or carbamoyltransferase activity"/>
    <property type="evidence" value="ECO:0007669"/>
    <property type="project" value="InterPro"/>
</dbReference>
<dbReference type="AlphaFoldDB" id="A0AAW4WXP0"/>
<dbReference type="InterPro" id="IPR036901">
    <property type="entry name" value="Asp/Orn_carbamoylTrfase_sf"/>
</dbReference>
<dbReference type="InterPro" id="IPR006132">
    <property type="entry name" value="Asp/Orn_carbamoyltranf_P-bd"/>
</dbReference>
<dbReference type="Proteomes" id="UP001197847">
    <property type="component" value="Unassembled WGS sequence"/>
</dbReference>
<dbReference type="SUPFAM" id="SSF53671">
    <property type="entry name" value="Aspartate/ornithine carbamoyltransferase"/>
    <property type="match status" value="1"/>
</dbReference>
<evidence type="ECO:0000259" key="2">
    <source>
        <dbReference type="Pfam" id="PF02729"/>
    </source>
</evidence>
<evidence type="ECO:0000256" key="1">
    <source>
        <dbReference type="ARBA" id="ARBA00022679"/>
    </source>
</evidence>
<proteinExistence type="predicted"/>
<evidence type="ECO:0000313" key="3">
    <source>
        <dbReference type="EMBL" id="MCC2748993.1"/>
    </source>
</evidence>
<reference evidence="3" key="1">
    <citation type="submission" date="2021-10" db="EMBL/GenBank/DDBJ databases">
        <title>Collection of gut derived symbiotic bacterial strains cultured from healthy donors.</title>
        <authorList>
            <person name="Lin H."/>
            <person name="Littmann E."/>
            <person name="Claire K."/>
            <person name="Pamer E."/>
        </authorList>
    </citation>
    <scope>NUCLEOTIDE SEQUENCE</scope>
    <source>
        <strain evidence="3">MSK.22.92</strain>
    </source>
</reference>
<feature type="domain" description="Aspartate/ornithine carbamoyltransferase carbamoyl-P binding" evidence="2">
    <location>
        <begin position="4"/>
        <end position="59"/>
    </location>
</feature>
<dbReference type="EMBL" id="JAJFBX010000415">
    <property type="protein sequence ID" value="MCC2748993.1"/>
    <property type="molecule type" value="Genomic_DNA"/>
</dbReference>
<dbReference type="Gene3D" id="3.40.50.1370">
    <property type="entry name" value="Aspartate/ornithine carbamoyltransferase"/>
    <property type="match status" value="1"/>
</dbReference>
<evidence type="ECO:0000313" key="4">
    <source>
        <dbReference type="Proteomes" id="UP001197847"/>
    </source>
</evidence>
<gene>
    <name evidence="3" type="ORF">LK487_18655</name>
</gene>
<feature type="non-terminal residue" evidence="3">
    <location>
        <position position="60"/>
    </location>
</feature>
<protein>
    <recommendedName>
        <fullName evidence="2">Aspartate/ornithine carbamoyltransferase carbamoyl-P binding domain-containing protein</fullName>
    </recommendedName>
</protein>
<keyword evidence="1" id="KW-0808">Transferase</keyword>
<dbReference type="GO" id="GO:0006520">
    <property type="term" value="P:amino acid metabolic process"/>
    <property type="evidence" value="ECO:0007669"/>
    <property type="project" value="InterPro"/>
</dbReference>
<dbReference type="GO" id="GO:0016597">
    <property type="term" value="F:amino acid binding"/>
    <property type="evidence" value="ECO:0007669"/>
    <property type="project" value="InterPro"/>
</dbReference>
<dbReference type="Pfam" id="PF02729">
    <property type="entry name" value="OTCace_N"/>
    <property type="match status" value="1"/>
</dbReference>
<accession>A0AAW4WXP0</accession>
<organism evidence="3 4">
    <name type="scientific">Agathobacter rectalis</name>
    <dbReference type="NCBI Taxonomy" id="39491"/>
    <lineage>
        <taxon>Bacteria</taxon>
        <taxon>Bacillati</taxon>
        <taxon>Bacillota</taxon>
        <taxon>Clostridia</taxon>
        <taxon>Lachnospirales</taxon>
        <taxon>Lachnospiraceae</taxon>
        <taxon>Agathobacter</taxon>
    </lineage>
</organism>